<keyword evidence="2" id="KW-1185">Reference proteome</keyword>
<proteinExistence type="predicted"/>
<sequence length="226" mass="25768">MTNSDTTSPTWNRLAVSGGRAFLRAEASGGSWKINPPMGAEPVRLSYNLADGRDYSEILAAKNAENPEHGTEAYWRYASLLGTDFEHHGYADTQEDAVAMIETLLNGSEDGDVSAMLTEAKFRFKHRVETRWAGPLDFFIKRMGHSYFTIIRSDTHIHLTFEKDGWGYCENLATFTLRFKADAGYDHTVFWPERVMQNFPVLTLRACLQMVDRYIADGRNKRRKRA</sequence>
<dbReference type="EMBL" id="JBHSLU010000017">
    <property type="protein sequence ID" value="MFC5505387.1"/>
    <property type="molecule type" value="Genomic_DNA"/>
</dbReference>
<comment type="caution">
    <text evidence="1">The sequence shown here is derived from an EMBL/GenBank/DDBJ whole genome shotgun (WGS) entry which is preliminary data.</text>
</comment>
<organism evidence="1 2">
    <name type="scientific">Bosea massiliensis</name>
    <dbReference type="NCBI Taxonomy" id="151419"/>
    <lineage>
        <taxon>Bacteria</taxon>
        <taxon>Pseudomonadati</taxon>
        <taxon>Pseudomonadota</taxon>
        <taxon>Alphaproteobacteria</taxon>
        <taxon>Hyphomicrobiales</taxon>
        <taxon>Boseaceae</taxon>
        <taxon>Bosea</taxon>
    </lineage>
</organism>
<accession>A0ABW0P1Y9</accession>
<name>A0ABW0P1Y9_9HYPH</name>
<evidence type="ECO:0000313" key="1">
    <source>
        <dbReference type="EMBL" id="MFC5505387.1"/>
    </source>
</evidence>
<reference evidence="2" key="1">
    <citation type="journal article" date="2019" name="Int. J. Syst. Evol. Microbiol.">
        <title>The Global Catalogue of Microorganisms (GCM) 10K type strain sequencing project: providing services to taxonomists for standard genome sequencing and annotation.</title>
        <authorList>
            <consortium name="The Broad Institute Genomics Platform"/>
            <consortium name="The Broad Institute Genome Sequencing Center for Infectious Disease"/>
            <person name="Wu L."/>
            <person name="Ma J."/>
        </authorList>
    </citation>
    <scope>NUCLEOTIDE SEQUENCE [LARGE SCALE GENOMIC DNA]</scope>
    <source>
        <strain evidence="2">CCUG 43117</strain>
    </source>
</reference>
<dbReference type="RefSeq" id="WP_377816508.1">
    <property type="nucleotide sequence ID" value="NZ_JBHSLU010000017.1"/>
</dbReference>
<evidence type="ECO:0000313" key="2">
    <source>
        <dbReference type="Proteomes" id="UP001596060"/>
    </source>
</evidence>
<dbReference type="Proteomes" id="UP001596060">
    <property type="component" value="Unassembled WGS sequence"/>
</dbReference>
<gene>
    <name evidence="1" type="ORF">ACFPN9_08965</name>
</gene>
<protein>
    <submittedName>
        <fullName evidence="1">Uncharacterized protein</fullName>
    </submittedName>
</protein>